<keyword evidence="4 5" id="KW-0694">RNA-binding</keyword>
<feature type="active site" description="Nucleophile" evidence="5">
    <location>
        <position position="327"/>
    </location>
</feature>
<dbReference type="InterPro" id="IPR023267">
    <property type="entry name" value="RCMT"/>
</dbReference>
<feature type="binding site" evidence="5">
    <location>
        <position position="168"/>
    </location>
    <ligand>
        <name>S-adenosyl-L-methionine</name>
        <dbReference type="ChEBI" id="CHEBI:59789"/>
    </ligand>
</feature>
<dbReference type="InterPro" id="IPR049560">
    <property type="entry name" value="MeTrfase_RsmB-F_NOP2_cat"/>
</dbReference>
<dbReference type="SUPFAM" id="SSF53335">
    <property type="entry name" value="S-adenosyl-L-methionine-dependent methyltransferases"/>
    <property type="match status" value="1"/>
</dbReference>
<dbReference type="PANTHER" id="PTHR22807">
    <property type="entry name" value="NOP2 YEAST -RELATED NOL1/NOP2/FMU SUN DOMAIN-CONTAINING"/>
    <property type="match status" value="1"/>
</dbReference>
<gene>
    <name evidence="7" type="ORF">M569_13869</name>
</gene>
<dbReference type="PANTHER" id="PTHR22807:SF16">
    <property type="entry name" value="SAM-DEPENDENT MTASE RSMB_NOP-TYPE DOMAIN-CONTAINING PROTEIN"/>
    <property type="match status" value="1"/>
</dbReference>
<dbReference type="InterPro" id="IPR001678">
    <property type="entry name" value="MeTrfase_RsmB-F_NOP2_dom"/>
</dbReference>
<dbReference type="PRINTS" id="PR02010">
    <property type="entry name" value="RCMT9"/>
</dbReference>
<keyword evidence="1 5" id="KW-0489">Methyltransferase</keyword>
<dbReference type="OrthoDB" id="427002at2759"/>
<comment type="caution">
    <text evidence="5">Lacks conserved residue(s) required for the propagation of feature annotation.</text>
</comment>
<dbReference type="InterPro" id="IPR029063">
    <property type="entry name" value="SAM-dependent_MTases_sf"/>
</dbReference>
<accession>S8C9B3</accession>
<dbReference type="GO" id="GO:0003723">
    <property type="term" value="F:RNA binding"/>
    <property type="evidence" value="ECO:0007669"/>
    <property type="project" value="UniProtKB-UniRule"/>
</dbReference>
<name>S8C9B3_9LAMI</name>
<comment type="caution">
    <text evidence="7">The sequence shown here is derived from an EMBL/GenBank/DDBJ whole genome shotgun (WGS) entry which is preliminary data.</text>
</comment>
<organism evidence="7 8">
    <name type="scientific">Genlisea aurea</name>
    <dbReference type="NCBI Taxonomy" id="192259"/>
    <lineage>
        <taxon>Eukaryota</taxon>
        <taxon>Viridiplantae</taxon>
        <taxon>Streptophyta</taxon>
        <taxon>Embryophyta</taxon>
        <taxon>Tracheophyta</taxon>
        <taxon>Spermatophyta</taxon>
        <taxon>Magnoliopsida</taxon>
        <taxon>eudicotyledons</taxon>
        <taxon>Gunneridae</taxon>
        <taxon>Pentapetalae</taxon>
        <taxon>asterids</taxon>
        <taxon>lamiids</taxon>
        <taxon>Lamiales</taxon>
        <taxon>Lentibulariaceae</taxon>
        <taxon>Genlisea</taxon>
    </lineage>
</organism>
<dbReference type="Proteomes" id="UP000015453">
    <property type="component" value="Unassembled WGS sequence"/>
</dbReference>
<feature type="binding site" evidence="5">
    <location>
        <position position="265"/>
    </location>
    <ligand>
        <name>S-adenosyl-L-methionine</name>
        <dbReference type="ChEBI" id="CHEBI:59789"/>
    </ligand>
</feature>
<evidence type="ECO:0000256" key="5">
    <source>
        <dbReference type="PROSITE-ProRule" id="PRU01023"/>
    </source>
</evidence>
<keyword evidence="2 5" id="KW-0808">Transferase</keyword>
<evidence type="ECO:0000256" key="2">
    <source>
        <dbReference type="ARBA" id="ARBA00022679"/>
    </source>
</evidence>
<dbReference type="AlphaFoldDB" id="S8C9B3"/>
<reference evidence="7 8" key="1">
    <citation type="journal article" date="2013" name="BMC Genomics">
        <title>The miniature genome of a carnivorous plant Genlisea aurea contains a low number of genes and short non-coding sequences.</title>
        <authorList>
            <person name="Leushkin E.V."/>
            <person name="Sutormin R.A."/>
            <person name="Nabieva E.R."/>
            <person name="Penin A.A."/>
            <person name="Kondrashov A.S."/>
            <person name="Logacheva M.D."/>
        </authorList>
    </citation>
    <scope>NUCLEOTIDE SEQUENCE [LARGE SCALE GENOMIC DNA]</scope>
</reference>
<evidence type="ECO:0000313" key="8">
    <source>
        <dbReference type="Proteomes" id="UP000015453"/>
    </source>
</evidence>
<comment type="similarity">
    <text evidence="5">Belongs to the class I-like SAM-binding methyltransferase superfamily. RsmB/NOP family.</text>
</comment>
<keyword evidence="3 5" id="KW-0949">S-adenosyl-L-methionine</keyword>
<feature type="binding site" evidence="5">
    <location>
        <position position="140"/>
    </location>
    <ligand>
        <name>S-adenosyl-L-methionine</name>
        <dbReference type="ChEBI" id="CHEBI:59789"/>
    </ligand>
</feature>
<evidence type="ECO:0000256" key="3">
    <source>
        <dbReference type="ARBA" id="ARBA00022691"/>
    </source>
</evidence>
<dbReference type="EMBL" id="AUSU01007197">
    <property type="protein sequence ID" value="EPS60931.1"/>
    <property type="molecule type" value="Genomic_DNA"/>
</dbReference>
<proteinExistence type="inferred from homology"/>
<dbReference type="Pfam" id="PF01189">
    <property type="entry name" value="Methyltr_RsmB-F"/>
    <property type="match status" value="2"/>
</dbReference>
<dbReference type="PRINTS" id="PR02008">
    <property type="entry name" value="RCMTFAMILY"/>
</dbReference>
<dbReference type="GO" id="GO:0008173">
    <property type="term" value="F:RNA methyltransferase activity"/>
    <property type="evidence" value="ECO:0007669"/>
    <property type="project" value="InterPro"/>
</dbReference>
<sequence length="351" mass="38612">MDGSDVSGSPLPKTFLDFLSQNGLSPSLYAASSQSIPRYVRLKPGFESHIGDIEDEIGCNLVEVPWLPNFYHLPPEIRIASTKAYREGKIYGIDAASGAAVLALNVSHGDHVLDLCAAPGAKLCMVADLLEGSGSLTGVDIARHRLAATRNILNKYALGDRCRLFVADGTKFSLIPLRASSSSNSSRGDASETYKEWEARRRAWKERKLLAKTQNKCTEAEIREDPEVIFYGPRSGMVGRSKASVYRVVDEHQISDMGYDKVLVDAECTHDGSIKHIRKFEQWGWTTLPQRVLEARRSDELSALQLNLLTNGFRLLKAGGSLVYSTCSLSAAQNEDVVERFMSRNPSAGKT</sequence>
<dbReference type="GO" id="GO:0001510">
    <property type="term" value="P:RNA methylation"/>
    <property type="evidence" value="ECO:0007669"/>
    <property type="project" value="InterPro"/>
</dbReference>
<protein>
    <recommendedName>
        <fullName evidence="6">SAM-dependent MTase RsmB/NOP-type domain-containing protein</fullName>
    </recommendedName>
</protein>
<dbReference type="CDD" id="cd02440">
    <property type="entry name" value="AdoMet_MTases"/>
    <property type="match status" value="1"/>
</dbReference>
<dbReference type="Gene3D" id="3.40.50.150">
    <property type="entry name" value="Vaccinia Virus protein VP39"/>
    <property type="match status" value="1"/>
</dbReference>
<dbReference type="PROSITE" id="PS51686">
    <property type="entry name" value="SAM_MT_RSMB_NOP"/>
    <property type="match status" value="1"/>
</dbReference>
<keyword evidence="8" id="KW-1185">Reference proteome</keyword>
<evidence type="ECO:0000259" key="6">
    <source>
        <dbReference type="PROSITE" id="PS51686"/>
    </source>
</evidence>
<evidence type="ECO:0000256" key="4">
    <source>
        <dbReference type="ARBA" id="ARBA00022884"/>
    </source>
</evidence>
<feature type="domain" description="SAM-dependent MTase RsmB/NOP-type" evidence="6">
    <location>
        <begin position="25"/>
        <end position="351"/>
    </location>
</feature>
<dbReference type="InterPro" id="IPR023269">
    <property type="entry name" value="RCMT_subfamily_9"/>
</dbReference>
<evidence type="ECO:0000256" key="1">
    <source>
        <dbReference type="ARBA" id="ARBA00022603"/>
    </source>
</evidence>
<evidence type="ECO:0000313" key="7">
    <source>
        <dbReference type="EMBL" id="EPS60931.1"/>
    </source>
</evidence>